<dbReference type="GeneID" id="106052631"/>
<dbReference type="InterPro" id="IPR009030">
    <property type="entry name" value="Growth_fac_rcpt_cys_sf"/>
</dbReference>
<dbReference type="GO" id="GO:0005044">
    <property type="term" value="F:scavenger receptor activity"/>
    <property type="evidence" value="ECO:0007669"/>
    <property type="project" value="InterPro"/>
</dbReference>
<feature type="compositionally biased region" description="Polar residues" evidence="2">
    <location>
        <begin position="395"/>
        <end position="405"/>
    </location>
</feature>
<name>A0A9W3A6Q9_BIOGL</name>
<keyword evidence="4" id="KW-0732">Signal</keyword>
<dbReference type="InterPro" id="IPR002049">
    <property type="entry name" value="LE_dom"/>
</dbReference>
<keyword evidence="1" id="KW-0245">EGF-like domain</keyword>
<dbReference type="Proteomes" id="UP001165740">
    <property type="component" value="Chromosome 4"/>
</dbReference>
<feature type="region of interest" description="Disordered" evidence="2">
    <location>
        <begin position="767"/>
        <end position="793"/>
    </location>
</feature>
<feature type="region of interest" description="Disordered" evidence="2">
    <location>
        <begin position="924"/>
        <end position="1026"/>
    </location>
</feature>
<dbReference type="OrthoDB" id="6159258at2759"/>
<proteinExistence type="predicted"/>
<evidence type="ECO:0000256" key="1">
    <source>
        <dbReference type="ARBA" id="ARBA00022536"/>
    </source>
</evidence>
<feature type="region of interest" description="Disordered" evidence="2">
    <location>
        <begin position="1423"/>
        <end position="1455"/>
    </location>
</feature>
<dbReference type="CDD" id="cd00055">
    <property type="entry name" value="EGF_Lam"/>
    <property type="match status" value="1"/>
</dbReference>
<feature type="transmembrane region" description="Helical" evidence="3">
    <location>
        <begin position="150"/>
        <end position="174"/>
    </location>
</feature>
<feature type="compositionally biased region" description="Basic and acidic residues" evidence="2">
    <location>
        <begin position="954"/>
        <end position="967"/>
    </location>
</feature>
<accession>A0A9W3A6Q9</accession>
<feature type="signal peptide" evidence="4">
    <location>
        <begin position="1"/>
        <end position="20"/>
    </location>
</feature>
<feature type="region of interest" description="Disordered" evidence="2">
    <location>
        <begin position="535"/>
        <end position="560"/>
    </location>
</feature>
<feature type="domain" description="EGF-like" evidence="5">
    <location>
        <begin position="91"/>
        <end position="125"/>
    </location>
</feature>
<dbReference type="SMART" id="SM00181">
    <property type="entry name" value="EGF"/>
    <property type="match status" value="2"/>
</dbReference>
<dbReference type="Gene3D" id="2.170.300.10">
    <property type="entry name" value="Tie2 ligand-binding domain superfamily"/>
    <property type="match status" value="1"/>
</dbReference>
<dbReference type="RefSeq" id="XP_055882851.1">
    <property type="nucleotide sequence ID" value="XM_056026876.1"/>
</dbReference>
<keyword evidence="3" id="KW-1133">Transmembrane helix</keyword>
<keyword evidence="6" id="KW-1185">Reference proteome</keyword>
<evidence type="ECO:0000259" key="5">
    <source>
        <dbReference type="SMART" id="SM00181"/>
    </source>
</evidence>
<feature type="chain" id="PRO_5040878577" evidence="4">
    <location>
        <begin position="21"/>
        <end position="1818"/>
    </location>
</feature>
<feature type="compositionally biased region" description="Polar residues" evidence="2">
    <location>
        <begin position="978"/>
        <end position="994"/>
    </location>
</feature>
<sequence>MYALVVVQWICLIVISFSTSDDFQCPAGFMPPGCIHECKDGYYGVNCLSACSSFCFNASCRPQSGECYHCQVGFQGPLCSEKCRHGYYGANCSQMCPPNCENGRCDPFTGYCLRCNDGYSGSKCEIVQRLQGGVAVAISESPEKANDHTILYISILVITITLPVCTVSLWVFLLKKRFKNMYYKRFLQREDSKIYTRNNDVPLFLEGSKKCFQNSPSTHKKKIHKHEFNSVGNKRGKSREKLSTQTSFVKDEEENGFKEIVHLLKKNSPVQLSQAANYSSNLFFKTPNPEAKLPENSSQTMQDHAPRLEDLQESQVKAQLKELANEAASAQLISRPVPSSAHEDLVKRTSENNVAPEVEVHYRSQNDPGVKAKHNSRKKIKVHSQGLRGAGKDQTAVTTPQRETSAVDTQKLTDKVEEKTPACNVDVTSGQLDQLPDNVYQETTQAKTPRKTFFKNWRAFFASLRRRYSPSDTSKTCQQSLATKQTDEQSALEAVGNPLKVKSVPNLTSKLHRSFSFPTIVSDYIKIKDKIQVQSAQSAPGIRPASSEARDSSPTSPHLCRPLCSTQLKSNLTRSSTYSPRCKLKVLNSSESREGRSEIRKYRRAVPPFDNYLGGVRTQEDQLYSREHPHILASSVSQLPEPGYFPLHPFCMPVEVSLHNAPLAYNVGGWPFASFLYTSGLKSPSAPFSPYRFIRRPVLEDSLATLKPDDLISITAESSEDMVTCDSLSFHSDDTVLEDEIFESTAKQNDLSFNSQKYQTMKNYYKQNPETRPQLLSNANPKKELESSTQTGLTGAKGKIHVIMPAERNKGKHIQSQVSKVVQVHPAHVVSPSPDQSSGQYLNMKCAIASLHQQSCEQALPFDTSVKNRNFVRFREEYDTEENITTKRQYSPRENEACIQFYVENEEHSPTVISHRDVSEHELKDNVENKHEGLQDVTRPDGRHRAPARKNLKKSRENEFRTDDNKPPKGMYHRQHPNLHNYNESQIGQRSPVNLLSPEKRVSGDQFSNRPRYYAHPKHKRGGESKKTWLRCQDTSSNRRQNIDTYEVCYGENNNYPSRCQGSSGTPSKREMTPPERFDCIGNKITNPNVRGFENSLDTCLVLEKHNYQPYTKTRHRSLVSQVTSEQNCKARSSHQTEPSIDKKCTNQSKSSAVLFDTENDGHSKCALRQRPHNPAVVLINSENDGDFSCTAHQRTRINPLAVLINSENDGDFSCTAHQRTRINPPAVLINSENEDKFHCTPRQSACDLCQYPVQPHDGEKSYNNSLENIYDNSRCNLFYGCCEDQTCNAMNLSGHLQSETQAAQSNSPCRLLDPCKSKLKRSKLAIINRSDRESDSLLIKKILYSVPIKQNSPFCNSKDPMSPKSSVYKARLGTVKGNPIPNTSIEHTLLVLTRSPKKSSVIASPKMTTGLKCSHSIHNCSPNQTDILPKRPSGNVPPKRPSGNVPSPCESKRKRSPAIMLLLSRDKNNKRIVSPTVHYVLTSPNSIKCSSRRKSSHLNQSKCYQVGSSYPMPSLLENVIHSEDIYKNRQLLSDVPNQNSFPESQWKTQGCCSSCPMYLHHPKSGNDFHSAPLKLVVTDQGVNTHDLSARVDTSCQCDVPNPEVDTSCQCDVPDPEVDRTCFADRDFTLNGDTGPEERTEFVSIADESIEYFFDAMDYKQFESGTLPTESLSAAPVKDFSRTPAHSTNKCRTCEHVSSNVNKSQKHNTMCQLAVVPSKTPHKQAKLTKKGARSCECKTRCHREKRLAKDVAFRFASHGAMARNVHDVERTEMSFLSAARDETVYRRSVVRSQSKRHELRSRQKLDVQEFYPAEESTS</sequence>
<evidence type="ECO:0000256" key="3">
    <source>
        <dbReference type="SAM" id="Phobius"/>
    </source>
</evidence>
<evidence type="ECO:0000256" key="4">
    <source>
        <dbReference type="SAM" id="SignalP"/>
    </source>
</evidence>
<evidence type="ECO:0000256" key="2">
    <source>
        <dbReference type="SAM" id="MobiDB-lite"/>
    </source>
</evidence>
<dbReference type="SUPFAM" id="SSF57184">
    <property type="entry name" value="Growth factor receptor domain"/>
    <property type="match status" value="1"/>
</dbReference>
<dbReference type="PANTHER" id="PTHR24043">
    <property type="entry name" value="SCAVENGER RECEPTOR CLASS F"/>
    <property type="match status" value="1"/>
</dbReference>
<dbReference type="PANTHER" id="PTHR24043:SF8">
    <property type="entry name" value="EGF-LIKE DOMAIN-CONTAINING PROTEIN"/>
    <property type="match status" value="1"/>
</dbReference>
<keyword evidence="3" id="KW-0812">Transmembrane</keyword>
<feature type="compositionally biased region" description="Basic and acidic residues" evidence="2">
    <location>
        <begin position="924"/>
        <end position="944"/>
    </location>
</feature>
<reference evidence="7" key="1">
    <citation type="submission" date="2025-08" db="UniProtKB">
        <authorList>
            <consortium name="RefSeq"/>
        </authorList>
    </citation>
    <scope>IDENTIFICATION</scope>
</reference>
<feature type="region of interest" description="Disordered" evidence="2">
    <location>
        <begin position="366"/>
        <end position="405"/>
    </location>
</feature>
<evidence type="ECO:0000313" key="6">
    <source>
        <dbReference type="Proteomes" id="UP001165740"/>
    </source>
</evidence>
<dbReference type="InterPro" id="IPR042635">
    <property type="entry name" value="MEGF10/SREC1/2-like"/>
</dbReference>
<feature type="compositionally biased region" description="Polar residues" evidence="2">
    <location>
        <begin position="767"/>
        <end position="780"/>
    </location>
</feature>
<dbReference type="InterPro" id="IPR000742">
    <property type="entry name" value="EGF"/>
</dbReference>
<feature type="domain" description="EGF-like" evidence="5">
    <location>
        <begin position="50"/>
        <end position="80"/>
    </location>
</feature>
<organism evidence="6 7">
    <name type="scientific">Biomphalaria glabrata</name>
    <name type="common">Bloodfluke planorb</name>
    <name type="synonym">Freshwater snail</name>
    <dbReference type="NCBI Taxonomy" id="6526"/>
    <lineage>
        <taxon>Eukaryota</taxon>
        <taxon>Metazoa</taxon>
        <taxon>Spiralia</taxon>
        <taxon>Lophotrochozoa</taxon>
        <taxon>Mollusca</taxon>
        <taxon>Gastropoda</taxon>
        <taxon>Heterobranchia</taxon>
        <taxon>Euthyneura</taxon>
        <taxon>Panpulmonata</taxon>
        <taxon>Hygrophila</taxon>
        <taxon>Lymnaeoidea</taxon>
        <taxon>Planorbidae</taxon>
        <taxon>Biomphalaria</taxon>
    </lineage>
</organism>
<feature type="compositionally biased region" description="Basic residues" evidence="2">
    <location>
        <begin position="371"/>
        <end position="382"/>
    </location>
</feature>
<evidence type="ECO:0000313" key="7">
    <source>
        <dbReference type="RefSeq" id="XP_055882851.1"/>
    </source>
</evidence>
<gene>
    <name evidence="7" type="primary">LOC106052631</name>
</gene>
<protein>
    <submittedName>
        <fullName evidence="7">Uncharacterized protein LOC106052631</fullName>
    </submittedName>
</protein>
<keyword evidence="3" id="KW-0472">Membrane</keyword>